<evidence type="ECO:0000256" key="1">
    <source>
        <dbReference type="ARBA" id="ARBA00004127"/>
    </source>
</evidence>
<feature type="transmembrane region" description="Helical" evidence="6">
    <location>
        <begin position="252"/>
        <end position="271"/>
    </location>
</feature>
<feature type="transmembrane region" description="Helical" evidence="6">
    <location>
        <begin position="321"/>
        <end position="338"/>
    </location>
</feature>
<evidence type="ECO:0000256" key="4">
    <source>
        <dbReference type="ARBA" id="ARBA00022989"/>
    </source>
</evidence>
<feature type="transmembrane region" description="Helical" evidence="6">
    <location>
        <begin position="38"/>
        <end position="55"/>
    </location>
</feature>
<dbReference type="GO" id="GO:0012505">
    <property type="term" value="C:endomembrane system"/>
    <property type="evidence" value="ECO:0007669"/>
    <property type="project" value="UniProtKB-SubCell"/>
</dbReference>
<feature type="transmembrane region" description="Helical" evidence="6">
    <location>
        <begin position="350"/>
        <end position="373"/>
    </location>
</feature>
<accession>A0A6A8A255</accession>
<sequence>MLASTIVALTQGLGLSFLTVNLQQVAGPLGVTTNEAAWLMAAYVFPNASLGLFLFKIRMQYGIRNFAEIAILIYVLVSIAHLWANDFTSAMILRFFAGAAAAPLSSLAFLYMIEVFPPQQKLSIGQALALTAIALPTPVAGLLSPGLFDLGDWATLNMLELGLSLVSLAFIYLLPLTSPPRMKVMQWMDYVSFTFLAVCMGCFAAALTLGRLYWWTEAPWLGWMMAVGVASGMICAIIELNRRNHLIDIRWITSREIIHFAGILLLFRILLSEQSSGAINMFRQLGLLNDQLQGLYWVILVGSLGAGAFCAWLSRPGRAEIIHAVSLLLLAIGSYMDSQSTVLTRPEQMYFSQFLVSFAMGMFLPPAMAVGFAAALQRGLVYILSFLAVFLATQKVGGYLGSALFGSFVTWREQFHSFRIISRLNPTDPMLTARLQQYGAAFAKVTQDGNLRSIQGANQLSKLIQQQAYVLAYNDAFLLTSLMSLAALGCLCLHMAWRHRHALFKPRDGETPVAVNN</sequence>
<feature type="transmembrane region" description="Helical" evidence="6">
    <location>
        <begin position="476"/>
        <end position="497"/>
    </location>
</feature>
<dbReference type="Gene3D" id="1.20.1250.20">
    <property type="entry name" value="MFS general substrate transporter like domains"/>
    <property type="match status" value="1"/>
</dbReference>
<comment type="caution">
    <text evidence="7">The sequence shown here is derived from an EMBL/GenBank/DDBJ whole genome shotgun (WGS) entry which is preliminary data.</text>
</comment>
<keyword evidence="5 6" id="KW-0472">Membrane</keyword>
<dbReference type="Proteomes" id="UP000435138">
    <property type="component" value="Unassembled WGS sequence"/>
</dbReference>
<feature type="transmembrane region" description="Helical" evidence="6">
    <location>
        <begin position="380"/>
        <end position="401"/>
    </location>
</feature>
<feature type="transmembrane region" description="Helical" evidence="6">
    <location>
        <begin position="67"/>
        <end position="84"/>
    </location>
</feature>
<feature type="transmembrane region" description="Helical" evidence="6">
    <location>
        <begin position="187"/>
        <end position="214"/>
    </location>
</feature>
<dbReference type="PANTHER" id="PTHR23501:SF191">
    <property type="entry name" value="VACUOLAR BASIC AMINO ACID TRANSPORTER 4"/>
    <property type="match status" value="1"/>
</dbReference>
<dbReference type="GO" id="GO:0005886">
    <property type="term" value="C:plasma membrane"/>
    <property type="evidence" value="ECO:0007669"/>
    <property type="project" value="TreeGrafter"/>
</dbReference>
<protein>
    <submittedName>
        <fullName evidence="7">MFS transporter</fullName>
    </submittedName>
</protein>
<keyword evidence="2" id="KW-0813">Transport</keyword>
<feature type="transmembrane region" description="Helical" evidence="6">
    <location>
        <begin position="154"/>
        <end position="175"/>
    </location>
</feature>
<name>A0A6A8A255_9HYPH</name>
<dbReference type="AlphaFoldDB" id="A0A6A8A255"/>
<evidence type="ECO:0000256" key="5">
    <source>
        <dbReference type="ARBA" id="ARBA00023136"/>
    </source>
</evidence>
<evidence type="ECO:0000256" key="6">
    <source>
        <dbReference type="SAM" id="Phobius"/>
    </source>
</evidence>
<dbReference type="SUPFAM" id="SSF103473">
    <property type="entry name" value="MFS general substrate transporter"/>
    <property type="match status" value="1"/>
</dbReference>
<dbReference type="EMBL" id="WIXI01000022">
    <property type="protein sequence ID" value="MQY45105.1"/>
    <property type="molecule type" value="Genomic_DNA"/>
</dbReference>
<evidence type="ECO:0000313" key="7">
    <source>
        <dbReference type="EMBL" id="MQY45105.1"/>
    </source>
</evidence>
<comment type="subcellular location">
    <subcellularLocation>
        <location evidence="1">Endomembrane system</location>
        <topology evidence="1">Multi-pass membrane protein</topology>
    </subcellularLocation>
</comment>
<dbReference type="GO" id="GO:0022857">
    <property type="term" value="F:transmembrane transporter activity"/>
    <property type="evidence" value="ECO:0007669"/>
    <property type="project" value="TreeGrafter"/>
</dbReference>
<feature type="transmembrane region" description="Helical" evidence="6">
    <location>
        <begin position="90"/>
        <end position="113"/>
    </location>
</feature>
<gene>
    <name evidence="7" type="ORF">GAO09_03345</name>
</gene>
<keyword evidence="3 6" id="KW-0812">Transmembrane</keyword>
<evidence type="ECO:0000313" key="8">
    <source>
        <dbReference type="Proteomes" id="UP000435138"/>
    </source>
</evidence>
<keyword evidence="4 6" id="KW-1133">Transmembrane helix</keyword>
<evidence type="ECO:0000256" key="2">
    <source>
        <dbReference type="ARBA" id="ARBA00022448"/>
    </source>
</evidence>
<dbReference type="PANTHER" id="PTHR23501">
    <property type="entry name" value="MAJOR FACILITATOR SUPERFAMILY"/>
    <property type="match status" value="1"/>
</dbReference>
<dbReference type="InterPro" id="IPR036259">
    <property type="entry name" value="MFS_trans_sf"/>
</dbReference>
<evidence type="ECO:0000256" key="3">
    <source>
        <dbReference type="ARBA" id="ARBA00022692"/>
    </source>
</evidence>
<proteinExistence type="predicted"/>
<organism evidence="7 8">
    <name type="scientific">Endobacterium cereale</name>
    <dbReference type="NCBI Taxonomy" id="2663029"/>
    <lineage>
        <taxon>Bacteria</taxon>
        <taxon>Pseudomonadati</taxon>
        <taxon>Pseudomonadota</taxon>
        <taxon>Alphaproteobacteria</taxon>
        <taxon>Hyphomicrobiales</taxon>
        <taxon>Rhizobiaceae</taxon>
        <taxon>Endobacterium</taxon>
    </lineage>
</organism>
<keyword evidence="8" id="KW-1185">Reference proteome</keyword>
<feature type="transmembrane region" description="Helical" evidence="6">
    <location>
        <begin position="125"/>
        <end position="148"/>
    </location>
</feature>
<reference evidence="7 8" key="1">
    <citation type="submission" date="2019-11" db="EMBL/GenBank/DDBJ databases">
        <title>Genome analysis of Rhizobacterium cereale a novel genus and species isolated from maize roots in North Spain.</title>
        <authorList>
            <person name="Menendez E."/>
            <person name="Flores-Felix J.D."/>
            <person name="Ramirez-Bahena M.-H."/>
            <person name="Igual J.M."/>
            <person name="Garcia-Fraile P."/>
            <person name="Peix A."/>
            <person name="Velazquez E."/>
        </authorList>
    </citation>
    <scope>NUCLEOTIDE SEQUENCE [LARGE SCALE GENOMIC DNA]</scope>
    <source>
        <strain evidence="7 8">RZME27</strain>
    </source>
</reference>
<feature type="transmembrane region" description="Helical" evidence="6">
    <location>
        <begin position="294"/>
        <end position="314"/>
    </location>
</feature>
<feature type="transmembrane region" description="Helical" evidence="6">
    <location>
        <begin position="220"/>
        <end position="240"/>
    </location>
</feature>